<keyword evidence="3" id="KW-0813">Transport</keyword>
<dbReference type="EMBL" id="UZAN01053043">
    <property type="protein sequence ID" value="VDP89804.1"/>
    <property type="molecule type" value="Genomic_DNA"/>
</dbReference>
<dbReference type="GO" id="GO:0005886">
    <property type="term" value="C:plasma membrane"/>
    <property type="evidence" value="ECO:0007669"/>
    <property type="project" value="TreeGrafter"/>
</dbReference>
<reference evidence="10" key="1">
    <citation type="submission" date="2016-06" db="UniProtKB">
        <authorList>
            <consortium name="WormBaseParasite"/>
        </authorList>
    </citation>
    <scope>IDENTIFICATION</scope>
</reference>
<accession>A0A183AZZ7</accession>
<dbReference type="Proteomes" id="UP000272942">
    <property type="component" value="Unassembled WGS sequence"/>
</dbReference>
<proteinExistence type="inferred from homology"/>
<name>A0A183AZZ7_9TREM</name>
<dbReference type="PANTHER" id="PTHR10332">
    <property type="entry name" value="EQUILIBRATIVE NUCLEOSIDE TRANSPORTER"/>
    <property type="match status" value="1"/>
</dbReference>
<keyword evidence="5 7" id="KW-1133">Transmembrane helix</keyword>
<dbReference type="InterPro" id="IPR002259">
    <property type="entry name" value="Eqnu_transpt"/>
</dbReference>
<comment type="similarity">
    <text evidence="2">Belongs to the SLC29A/ENT transporter (TC 2.A.57) family.</text>
</comment>
<comment type="subcellular location">
    <subcellularLocation>
        <location evidence="1">Membrane</location>
        <topology evidence="1">Multi-pass membrane protein</topology>
    </subcellularLocation>
</comment>
<evidence type="ECO:0000256" key="1">
    <source>
        <dbReference type="ARBA" id="ARBA00004141"/>
    </source>
</evidence>
<dbReference type="WBParaSite" id="ECPE_0001256801-mRNA-1">
    <property type="protein sequence ID" value="ECPE_0001256801-mRNA-1"/>
    <property type="gene ID" value="ECPE_0001256801"/>
</dbReference>
<feature type="transmembrane region" description="Helical" evidence="7">
    <location>
        <begin position="62"/>
        <end position="87"/>
    </location>
</feature>
<dbReference type="PANTHER" id="PTHR10332:SF88">
    <property type="entry name" value="EQUILIBRATIVE NUCLEOSIDE TRANSPORTER 1, ISOFORM A"/>
    <property type="match status" value="1"/>
</dbReference>
<organism evidence="10">
    <name type="scientific">Echinostoma caproni</name>
    <dbReference type="NCBI Taxonomy" id="27848"/>
    <lineage>
        <taxon>Eukaryota</taxon>
        <taxon>Metazoa</taxon>
        <taxon>Spiralia</taxon>
        <taxon>Lophotrochozoa</taxon>
        <taxon>Platyhelminthes</taxon>
        <taxon>Trematoda</taxon>
        <taxon>Digenea</taxon>
        <taxon>Plagiorchiida</taxon>
        <taxon>Echinostomata</taxon>
        <taxon>Echinostomatoidea</taxon>
        <taxon>Echinostomatidae</taxon>
        <taxon>Echinostoma</taxon>
    </lineage>
</organism>
<sequence>MNCYVKYHTNDGMRFPNLRHSQDGDEANAAHFASQLTNIERVDALCEVLLFMAAQGHSPRSIILASIAYFLSAITIVLACVITFFWLRRLKFVRYYAAVRNKGCIEIYAPENNGTHDADMDHGENEKFTSIHKGSSTSSTTPDVDFCNPSRNGENSSAVNLEDLNTVDTTTPESTLPAISAEKLETHSLIRASETPVTDSRTNDLPAGDVQVLRNCFGICCFSRPTGVQRCRAYWSRYVTCFRECWPHCLSVWSVFFCSLSAFPAIQSMVKPVDSNFFISRELSPLPTYIR</sequence>
<evidence type="ECO:0000256" key="5">
    <source>
        <dbReference type="ARBA" id="ARBA00022989"/>
    </source>
</evidence>
<evidence type="ECO:0000313" key="8">
    <source>
        <dbReference type="EMBL" id="VDP89804.1"/>
    </source>
</evidence>
<dbReference type="AlphaFoldDB" id="A0A183AZZ7"/>
<evidence type="ECO:0000256" key="2">
    <source>
        <dbReference type="ARBA" id="ARBA00007965"/>
    </source>
</evidence>
<evidence type="ECO:0000256" key="4">
    <source>
        <dbReference type="ARBA" id="ARBA00022692"/>
    </source>
</evidence>
<keyword evidence="6 7" id="KW-0472">Membrane</keyword>
<evidence type="ECO:0000256" key="3">
    <source>
        <dbReference type="ARBA" id="ARBA00022448"/>
    </source>
</evidence>
<keyword evidence="9" id="KW-1185">Reference proteome</keyword>
<dbReference type="GO" id="GO:0005337">
    <property type="term" value="F:nucleoside transmembrane transporter activity"/>
    <property type="evidence" value="ECO:0007669"/>
    <property type="project" value="InterPro"/>
</dbReference>
<evidence type="ECO:0000313" key="9">
    <source>
        <dbReference type="Proteomes" id="UP000272942"/>
    </source>
</evidence>
<dbReference type="OrthoDB" id="1856718at2759"/>
<evidence type="ECO:0000313" key="10">
    <source>
        <dbReference type="WBParaSite" id="ECPE_0001256801-mRNA-1"/>
    </source>
</evidence>
<reference evidence="8 9" key="2">
    <citation type="submission" date="2018-11" db="EMBL/GenBank/DDBJ databases">
        <authorList>
            <consortium name="Pathogen Informatics"/>
        </authorList>
    </citation>
    <scope>NUCLEOTIDE SEQUENCE [LARGE SCALE GENOMIC DNA]</scope>
    <source>
        <strain evidence="8 9">Egypt</strain>
    </source>
</reference>
<evidence type="ECO:0000256" key="7">
    <source>
        <dbReference type="SAM" id="Phobius"/>
    </source>
</evidence>
<gene>
    <name evidence="8" type="ORF">ECPE_LOCUS12532</name>
</gene>
<protein>
    <submittedName>
        <fullName evidence="10">Pecanex-like protein</fullName>
    </submittedName>
</protein>
<keyword evidence="4 7" id="KW-0812">Transmembrane</keyword>
<evidence type="ECO:0000256" key="6">
    <source>
        <dbReference type="ARBA" id="ARBA00023136"/>
    </source>
</evidence>